<organism evidence="1 2">
    <name type="scientific">Pelagimonas varians</name>
    <dbReference type="NCBI Taxonomy" id="696760"/>
    <lineage>
        <taxon>Bacteria</taxon>
        <taxon>Pseudomonadati</taxon>
        <taxon>Pseudomonadota</taxon>
        <taxon>Alphaproteobacteria</taxon>
        <taxon>Rhodobacterales</taxon>
        <taxon>Roseobacteraceae</taxon>
        <taxon>Pelagimonas</taxon>
    </lineage>
</organism>
<evidence type="ECO:0000313" key="1">
    <source>
        <dbReference type="EMBL" id="SMX49848.1"/>
    </source>
</evidence>
<reference evidence="1 2" key="1">
    <citation type="submission" date="2017-05" db="EMBL/GenBank/DDBJ databases">
        <authorList>
            <person name="Song R."/>
            <person name="Chenine A.L."/>
            <person name="Ruprecht R.M."/>
        </authorList>
    </citation>
    <scope>NUCLEOTIDE SEQUENCE [LARGE SCALE GENOMIC DNA]</scope>
    <source>
        <strain evidence="1 2">CECT 8663</strain>
    </source>
</reference>
<sequence>MGASVVAHQALQKRVIDPAQAQDDQSLRRTTGLANNSDRCGMPIALVREPATPIVQANLPPASWK</sequence>
<proteinExistence type="predicted"/>
<evidence type="ECO:0000313" key="2">
    <source>
        <dbReference type="Proteomes" id="UP000220836"/>
    </source>
</evidence>
<dbReference type="EMBL" id="FXYH01000024">
    <property type="protein sequence ID" value="SMX49848.1"/>
    <property type="molecule type" value="Genomic_DNA"/>
</dbReference>
<dbReference type="Proteomes" id="UP000220836">
    <property type="component" value="Unassembled WGS sequence"/>
</dbReference>
<gene>
    <name evidence="1" type="ORF">PEV8663_04360</name>
</gene>
<protein>
    <submittedName>
        <fullName evidence="1">Uncharacterized protein</fullName>
    </submittedName>
</protein>
<name>A0A238L4D9_9RHOB</name>
<keyword evidence="2" id="KW-1185">Reference proteome</keyword>
<accession>A0A238L4D9</accession>
<dbReference type="AlphaFoldDB" id="A0A238L4D9"/>